<dbReference type="PATRIC" id="fig|1423719.4.peg.636"/>
<reference evidence="2 3" key="1">
    <citation type="journal article" date="2015" name="Genome Announc.">
        <title>Expanding the biotechnology potential of lactobacilli through comparative genomics of 213 strains and associated genera.</title>
        <authorList>
            <person name="Sun Z."/>
            <person name="Harris H.M."/>
            <person name="McCann A."/>
            <person name="Guo C."/>
            <person name="Argimon S."/>
            <person name="Zhang W."/>
            <person name="Yang X."/>
            <person name="Jeffery I.B."/>
            <person name="Cooney J.C."/>
            <person name="Kagawa T.F."/>
            <person name="Liu W."/>
            <person name="Song Y."/>
            <person name="Salvetti E."/>
            <person name="Wrobel A."/>
            <person name="Rasinkangas P."/>
            <person name="Parkhill J."/>
            <person name="Rea M.C."/>
            <person name="O'Sullivan O."/>
            <person name="Ritari J."/>
            <person name="Douillard F.P."/>
            <person name="Paul Ross R."/>
            <person name="Yang R."/>
            <person name="Briner A.E."/>
            <person name="Felis G.E."/>
            <person name="de Vos W.M."/>
            <person name="Barrangou R."/>
            <person name="Klaenhammer T.R."/>
            <person name="Caufield P.W."/>
            <person name="Cui Y."/>
            <person name="Zhang H."/>
            <person name="O'Toole P.W."/>
        </authorList>
    </citation>
    <scope>NUCLEOTIDE SEQUENCE [LARGE SCALE GENOMIC DNA]</scope>
    <source>
        <strain evidence="2 3">DSM 15638</strain>
    </source>
</reference>
<name>A0A0R1HHQ4_9LACO</name>
<dbReference type="InterPro" id="IPR007737">
    <property type="entry name" value="Mga_HTH"/>
</dbReference>
<protein>
    <recommendedName>
        <fullName evidence="1">Mga helix-turn-helix domain-containing protein</fullName>
    </recommendedName>
</protein>
<sequence length="506" mass="59157">MKLFNEEESEQMDFIFNKDDIRKLELFSYLENTYDQSATQIEIQNKFEWSKFITVTTINSLAEDLVNEGLDSYYLININDKKITLQKNGLDSIDHLLLLYAENSTQFQMLNAMFMQTDFNLEFFTDSLFLSEATGYRTKRALDDMLQKVGFHLTQDFQLAGSEENIRMFFYKLYLDIYKNYSFPFNEEVNRYSNLFVNQLIDSLNLELTQMQLLKLKYFSAVLIQSLTSERTNTNIEDVPYVTTANSKNTFPMIFACLQENPGIKELTEDQLTIETRFILNFLYIEGMIDVTFNTSPFFSQIESLNTFVIKDLQKYFDITLNEKNYISLFDELSRIHFASYYSTPIEFSWQVALDNTILKENYGFFYLFVDQLISNLKTSNPDIFGIKIKNISHLKSEYLFLFIRYIDLSTVLKPVHVTIDFSKGNNYNDLIHKNLDSLPFFNIEVSYSLTAKTDIYLSDFLMAGVSSRYLIWNSPPLASDWEIFANMIVDIRTNGVGGTNNVKNL</sequence>
<accession>A0A0R1HHQ4</accession>
<feature type="domain" description="Mga helix-turn-helix" evidence="1">
    <location>
        <begin position="92"/>
        <end position="174"/>
    </location>
</feature>
<keyword evidence="3" id="KW-1185">Reference proteome</keyword>
<dbReference type="STRING" id="1423719.FC66_GL000626"/>
<dbReference type="Pfam" id="PF05043">
    <property type="entry name" value="Mga"/>
    <property type="match status" value="1"/>
</dbReference>
<organism evidence="2 3">
    <name type="scientific">Dellaglioa algida DSM 15638</name>
    <dbReference type="NCBI Taxonomy" id="1423719"/>
    <lineage>
        <taxon>Bacteria</taxon>
        <taxon>Bacillati</taxon>
        <taxon>Bacillota</taxon>
        <taxon>Bacilli</taxon>
        <taxon>Lactobacillales</taxon>
        <taxon>Lactobacillaceae</taxon>
        <taxon>Dellaglioa</taxon>
    </lineage>
</organism>
<dbReference type="EMBL" id="AZDI01000002">
    <property type="protein sequence ID" value="KRK46125.1"/>
    <property type="molecule type" value="Genomic_DNA"/>
</dbReference>
<dbReference type="AlphaFoldDB" id="A0A0R1HHQ4"/>
<evidence type="ECO:0000313" key="2">
    <source>
        <dbReference type="EMBL" id="KRK46125.1"/>
    </source>
</evidence>
<proteinExistence type="predicted"/>
<comment type="caution">
    <text evidence="2">The sequence shown here is derived from an EMBL/GenBank/DDBJ whole genome shotgun (WGS) entry which is preliminary data.</text>
</comment>
<gene>
    <name evidence="2" type="ORF">FC66_GL000626</name>
</gene>
<dbReference type="Proteomes" id="UP000051450">
    <property type="component" value="Unassembled WGS sequence"/>
</dbReference>
<evidence type="ECO:0000313" key="3">
    <source>
        <dbReference type="Proteomes" id="UP000051450"/>
    </source>
</evidence>
<evidence type="ECO:0000259" key="1">
    <source>
        <dbReference type="Pfam" id="PF05043"/>
    </source>
</evidence>